<gene>
    <name evidence="1" type="ORF">NBRC116187_07020</name>
</gene>
<keyword evidence="2" id="KW-1185">Reference proteome</keyword>
<evidence type="ECO:0000313" key="2">
    <source>
        <dbReference type="Proteomes" id="UP001486808"/>
    </source>
</evidence>
<dbReference type="RefSeq" id="WP_353386495.1">
    <property type="nucleotide sequence ID" value="NZ_BAABWD010000001.1"/>
</dbReference>
<accession>A0ABP9ZLK3</accession>
<evidence type="ECO:0000313" key="1">
    <source>
        <dbReference type="EMBL" id="GAA6130342.1"/>
    </source>
</evidence>
<comment type="caution">
    <text evidence="1">The sequence shown here is derived from an EMBL/GenBank/DDBJ whole genome shotgun (WGS) entry which is preliminary data.</text>
</comment>
<organism evidence="1 2">
    <name type="scientific">Halopseudomonas sabulinigri</name>
    <dbReference type="NCBI Taxonomy" id="472181"/>
    <lineage>
        <taxon>Bacteria</taxon>
        <taxon>Pseudomonadati</taxon>
        <taxon>Pseudomonadota</taxon>
        <taxon>Gammaproteobacteria</taxon>
        <taxon>Pseudomonadales</taxon>
        <taxon>Pseudomonadaceae</taxon>
        <taxon>Halopseudomonas</taxon>
    </lineage>
</organism>
<name>A0ABP9ZLK3_9GAMM</name>
<sequence>MTKPIVEAIEANLGQMSELVGLSQGMKLDPAEGVVKFYGGPLLSLAYAALYFPSICLREGVPFARYATSERELPIDCFHVELVHAGESFGEDAEALASLSQVLAAAWTQVLGHNGLPGKFVCDFSSGHDVVYQP</sequence>
<proteinExistence type="predicted"/>
<dbReference type="Proteomes" id="UP001486808">
    <property type="component" value="Unassembled WGS sequence"/>
</dbReference>
<dbReference type="EMBL" id="BAABWD010000001">
    <property type="protein sequence ID" value="GAA6130342.1"/>
    <property type="molecule type" value="Genomic_DNA"/>
</dbReference>
<protein>
    <submittedName>
        <fullName evidence="1">Uncharacterized protein</fullName>
    </submittedName>
</protein>
<reference evidence="1 2" key="1">
    <citation type="submission" date="2024-04" db="EMBL/GenBank/DDBJ databases">
        <title>Draft genome sequence of Halopseudomonas sabulinigri NBRC 116187.</title>
        <authorList>
            <person name="Miyakawa T."/>
            <person name="Kusuya Y."/>
            <person name="Miura T."/>
        </authorList>
    </citation>
    <scope>NUCLEOTIDE SEQUENCE [LARGE SCALE GENOMIC DNA]</scope>
    <source>
        <strain evidence="1 2">4NH20-0042</strain>
    </source>
</reference>